<dbReference type="InterPro" id="IPR050278">
    <property type="entry name" value="Serine_Prot_S9B/DPPIV"/>
</dbReference>
<dbReference type="PANTHER" id="PTHR11731:SF118">
    <property type="entry name" value="BLR1971 PROTEIN"/>
    <property type="match status" value="1"/>
</dbReference>
<dbReference type="RefSeq" id="WP_209644728.1">
    <property type="nucleotide sequence ID" value="NZ_JAGINW010000001.1"/>
</dbReference>
<dbReference type="Proteomes" id="UP001519332">
    <property type="component" value="Unassembled WGS sequence"/>
</dbReference>
<protein>
    <submittedName>
        <fullName evidence="3">Dipeptidyl aminopeptidase/acylaminoacyl peptidase</fullName>
    </submittedName>
</protein>
<gene>
    <name evidence="3" type="ORF">JOF56_008102</name>
</gene>
<dbReference type="PANTHER" id="PTHR11731">
    <property type="entry name" value="PROTEASE FAMILY S9B,C DIPEPTIDYL-PEPTIDASE IV-RELATED"/>
    <property type="match status" value="1"/>
</dbReference>
<keyword evidence="3" id="KW-0645">Protease</keyword>
<evidence type="ECO:0000313" key="4">
    <source>
        <dbReference type="Proteomes" id="UP001519332"/>
    </source>
</evidence>
<reference evidence="3 4" key="1">
    <citation type="submission" date="2021-03" db="EMBL/GenBank/DDBJ databases">
        <title>Sequencing the genomes of 1000 actinobacteria strains.</title>
        <authorList>
            <person name="Klenk H.-P."/>
        </authorList>
    </citation>
    <scope>NUCLEOTIDE SEQUENCE [LARGE SCALE GENOMIC DNA]</scope>
    <source>
        <strain evidence="3 4">DSM 46670</strain>
    </source>
</reference>
<name>A0ABS4TTK2_9PSEU</name>
<sequence>MDVKAYETAERLLRHNRGELVFGGKIKPQWIDGGARFWYSVDTAAGRQFMVVDPHAGERKPVSDPAQLMAVPVTRNPLEVPSPDGKYVVFRQGCDIWVRSVNDDKQWALTNDGDEDHDYGASPDYFMYSRLFQRLGMPSAPPAVAWSPDSARVLTHRTVQEGLRKSHFIESLPADGGPPQLHEMRVALAGDQQMQMAELVVLDVLAGKAIRVNTEPLPMPIMSPIMMRSVWWSDDGTAAYFLSQSDDMRTLRLNRLDPETGEVQVVLTETGPTRVEPSQQPLLGPIIKIHGDDVLWYSQRDGWGHLYRYDVRTGDLLGQITSGEWVVQQILRVDNGFVYFVAAGLVPADPYRRSVCRIGLDGTGFTRLTADDLDHAVALSPNGSYFVDTSSTVDSAPVTVVRDWDGQVLVEVEKADISRLEATGWTPPERFCVKAADGQTDIYGVLYRPHGFDPSRRYPVLDHTYPLPAITRVSPGFDQGWHGNDAEVVAALGFVVIAVDGRGTPGRNKQFHDFSYGQPAAGLADHVAAIQQLAANRPWMDTDRAGIFGTSAGGYGTVRAMLDFPSVFKVGVSESGMHDWRFSDPGLATAYHGPFDEQAYAMSSNVDDAERLEGKLLLMHGGVDQQVSPELTLRLAERLIAAGKDFDLVIMPGADHIYLGYEHYANRRKWDFLVRHLHGSQPPEGYRLTPVRLDAEFLAELFG</sequence>
<dbReference type="InterPro" id="IPR002469">
    <property type="entry name" value="Peptidase_S9B_N"/>
</dbReference>
<feature type="domain" description="Peptidase S9 prolyl oligopeptidase catalytic" evidence="1">
    <location>
        <begin position="486"/>
        <end position="678"/>
    </location>
</feature>
<keyword evidence="3" id="KW-0378">Hydrolase</keyword>
<keyword evidence="4" id="KW-1185">Reference proteome</keyword>
<dbReference type="InterPro" id="IPR029058">
    <property type="entry name" value="AB_hydrolase_fold"/>
</dbReference>
<evidence type="ECO:0000259" key="2">
    <source>
        <dbReference type="Pfam" id="PF00930"/>
    </source>
</evidence>
<evidence type="ECO:0000313" key="3">
    <source>
        <dbReference type="EMBL" id="MBP2327717.1"/>
    </source>
</evidence>
<dbReference type="SUPFAM" id="SSF82171">
    <property type="entry name" value="DPP6 N-terminal domain-like"/>
    <property type="match status" value="1"/>
</dbReference>
<dbReference type="EMBL" id="JAGINW010000001">
    <property type="protein sequence ID" value="MBP2327717.1"/>
    <property type="molecule type" value="Genomic_DNA"/>
</dbReference>
<dbReference type="SUPFAM" id="SSF53474">
    <property type="entry name" value="alpha/beta-Hydrolases"/>
    <property type="match status" value="1"/>
</dbReference>
<dbReference type="Gene3D" id="2.140.10.30">
    <property type="entry name" value="Dipeptidylpeptidase IV, N-terminal domain"/>
    <property type="match status" value="1"/>
</dbReference>
<accession>A0ABS4TTK2</accession>
<evidence type="ECO:0000259" key="1">
    <source>
        <dbReference type="Pfam" id="PF00326"/>
    </source>
</evidence>
<dbReference type="GO" id="GO:0004177">
    <property type="term" value="F:aminopeptidase activity"/>
    <property type="evidence" value="ECO:0007669"/>
    <property type="project" value="UniProtKB-KW"/>
</dbReference>
<organism evidence="3 4">
    <name type="scientific">Kibdelosporangium banguiense</name>
    <dbReference type="NCBI Taxonomy" id="1365924"/>
    <lineage>
        <taxon>Bacteria</taxon>
        <taxon>Bacillati</taxon>
        <taxon>Actinomycetota</taxon>
        <taxon>Actinomycetes</taxon>
        <taxon>Pseudonocardiales</taxon>
        <taxon>Pseudonocardiaceae</taxon>
        <taxon>Kibdelosporangium</taxon>
    </lineage>
</organism>
<dbReference type="InterPro" id="IPR001375">
    <property type="entry name" value="Peptidase_S9_cat"/>
</dbReference>
<keyword evidence="3" id="KW-0031">Aminopeptidase</keyword>
<dbReference type="Pfam" id="PF00326">
    <property type="entry name" value="Peptidase_S9"/>
    <property type="match status" value="1"/>
</dbReference>
<proteinExistence type="predicted"/>
<dbReference type="Pfam" id="PF00930">
    <property type="entry name" value="DPPIV_N"/>
    <property type="match status" value="1"/>
</dbReference>
<feature type="domain" description="Dipeptidylpeptidase IV N-terminal" evidence="2">
    <location>
        <begin position="81"/>
        <end position="395"/>
    </location>
</feature>
<dbReference type="Gene3D" id="3.40.50.1820">
    <property type="entry name" value="alpha/beta hydrolase"/>
    <property type="match status" value="1"/>
</dbReference>
<comment type="caution">
    <text evidence="3">The sequence shown here is derived from an EMBL/GenBank/DDBJ whole genome shotgun (WGS) entry which is preliminary data.</text>
</comment>